<evidence type="ECO:0000313" key="1">
    <source>
        <dbReference type="EMBL" id="TDF73700.1"/>
    </source>
</evidence>
<protein>
    <submittedName>
        <fullName evidence="1">Lipoate--protein ligase</fullName>
        <ecNumber evidence="1">6.3.1.20</ecNumber>
    </submittedName>
</protein>
<organism evidence="1 2">
    <name type="scientific">Candidatus Syntrophosphaera thermopropionivorans</name>
    <dbReference type="NCBI Taxonomy" id="2593015"/>
    <lineage>
        <taxon>Bacteria</taxon>
        <taxon>Pseudomonadati</taxon>
        <taxon>Candidatus Cloacimonadota</taxon>
        <taxon>Candidatus Cloacimonadia</taxon>
        <taxon>Candidatus Cloacimonadales</taxon>
        <taxon>Candidatus Cloacimonadaceae</taxon>
        <taxon>Candidatus Syntrophosphaera</taxon>
    </lineage>
</organism>
<keyword evidence="2" id="KW-1185">Reference proteome</keyword>
<evidence type="ECO:0000313" key="2">
    <source>
        <dbReference type="Proteomes" id="UP000294588"/>
    </source>
</evidence>
<dbReference type="EMBL" id="SMOG01000004">
    <property type="protein sequence ID" value="TDF73700.1"/>
    <property type="molecule type" value="Genomic_DNA"/>
</dbReference>
<comment type="caution">
    <text evidence="1">The sequence shown here is derived from an EMBL/GenBank/DDBJ whole genome shotgun (WGS) entry which is preliminary data.</text>
</comment>
<name>A0AC61QK31_9BACT</name>
<proteinExistence type="predicted"/>
<accession>A0AC61QK31</accession>
<keyword evidence="1" id="KW-0436">Ligase</keyword>
<gene>
    <name evidence="1" type="ORF">E0946_02410</name>
</gene>
<sequence>MLFINSPSHYAPFNIACEEYILNNFPEDVFLLYRNDASIIVGRHQNTLAEINLDYVKEHNIPVVRRLTGGGTVFHDLGNLNYCFLMNRTGDEDRGFTKYTEPILAALKDLGIEAKLEGRNDLTIKGMKFSGNARAVYPNKIHQHGTILFFSKITDLSAALKANPLKFKDKAVHSVAARVTNISEHLTKPISLEEFIQLIQKEVLKFYPDAREYHLTEDDKKGINTLMKSKYETWEWNFGHSPAYNHKQSIRCSAGTIEFHIDVHKGKITGLRIYGDFFGERDPSELESALIGLPHRTEELRKALESLPLNEFFGEITVEDILAGLI</sequence>
<reference evidence="1" key="1">
    <citation type="submission" date="2019-03" db="EMBL/GenBank/DDBJ databases">
        <title>Candidatus Syntrophosphaera thermopropionivorans: a novel player in syntrophic propionate oxidation during anaerobic digestion.</title>
        <authorList>
            <person name="Dyksma S."/>
        </authorList>
    </citation>
    <scope>NUCLEOTIDE SEQUENCE</scope>
    <source>
        <strain evidence="1">W5</strain>
    </source>
</reference>
<dbReference type="EC" id="6.3.1.20" evidence="1"/>
<dbReference type="Proteomes" id="UP000294588">
    <property type="component" value="Unassembled WGS sequence"/>
</dbReference>